<keyword evidence="5 6" id="KW-0472">Membrane</keyword>
<evidence type="ECO:0000256" key="4">
    <source>
        <dbReference type="ARBA" id="ARBA00022989"/>
    </source>
</evidence>
<evidence type="ECO:0000256" key="5">
    <source>
        <dbReference type="ARBA" id="ARBA00023136"/>
    </source>
</evidence>
<dbReference type="GO" id="GO:0005886">
    <property type="term" value="C:plasma membrane"/>
    <property type="evidence" value="ECO:0007669"/>
    <property type="project" value="UniProtKB-ARBA"/>
</dbReference>
<dbReference type="InterPro" id="IPR051611">
    <property type="entry name" value="ECF_transporter_component"/>
</dbReference>
<keyword evidence="8" id="KW-1185">Reference proteome</keyword>
<feature type="transmembrane region" description="Helical" evidence="6">
    <location>
        <begin position="108"/>
        <end position="130"/>
    </location>
</feature>
<keyword evidence="3 6" id="KW-0812">Transmembrane</keyword>
<feature type="transmembrane region" description="Helical" evidence="6">
    <location>
        <begin position="69"/>
        <end position="88"/>
    </location>
</feature>
<dbReference type="AlphaFoldDB" id="A0A4R7J1L8"/>
<organism evidence="7 8">
    <name type="scientific">Naumannella halotolerans</name>
    <dbReference type="NCBI Taxonomy" id="993414"/>
    <lineage>
        <taxon>Bacteria</taxon>
        <taxon>Bacillati</taxon>
        <taxon>Actinomycetota</taxon>
        <taxon>Actinomycetes</taxon>
        <taxon>Propionibacteriales</taxon>
        <taxon>Propionibacteriaceae</taxon>
        <taxon>Naumannella</taxon>
    </lineage>
</organism>
<evidence type="ECO:0000313" key="8">
    <source>
        <dbReference type="Proteomes" id="UP000295371"/>
    </source>
</evidence>
<comment type="subcellular location">
    <subcellularLocation>
        <location evidence="1">Membrane</location>
        <topology evidence="1">Multi-pass membrane protein</topology>
    </subcellularLocation>
</comment>
<dbReference type="InterPro" id="IPR003339">
    <property type="entry name" value="ABC/ECF_trnsptr_transmembrane"/>
</dbReference>
<dbReference type="EMBL" id="SOAW01000002">
    <property type="protein sequence ID" value="TDT30905.1"/>
    <property type="molecule type" value="Genomic_DNA"/>
</dbReference>
<dbReference type="Pfam" id="PF02361">
    <property type="entry name" value="CbiQ"/>
    <property type="match status" value="1"/>
</dbReference>
<evidence type="ECO:0000256" key="6">
    <source>
        <dbReference type="SAM" id="Phobius"/>
    </source>
</evidence>
<dbReference type="PANTHER" id="PTHR34857">
    <property type="entry name" value="SLL0384 PROTEIN"/>
    <property type="match status" value="1"/>
</dbReference>
<feature type="transmembrane region" description="Helical" evidence="6">
    <location>
        <begin position="24"/>
        <end position="57"/>
    </location>
</feature>
<keyword evidence="2" id="KW-1003">Cell membrane</keyword>
<comment type="caution">
    <text evidence="7">The sequence shown here is derived from an EMBL/GenBank/DDBJ whole genome shotgun (WGS) entry which is preliminary data.</text>
</comment>
<sequence>MSAAVADTAPRRTWPDTVNPVTGFVAAVLYTIPMLTTIDAVSAAVALVSWLILFAVAGIGPRTIIRRSWPLFIAAPVSAISMLLYAAPGGQVYAQFLLAVISDNSIELALAIGLRVLAVGVPTLVALGGIDPTRLADALGQVARLPARFVLGALAGVRLFGVLGEDWRQLALARRARGLGDDGRIRRAFSLAFSLLVIALRRGEGLATAMEARGFGVGERTWARPSSLGRADLVLVLVALAVAAVSIGAGIASGSYRLLGA</sequence>
<dbReference type="RefSeq" id="WP_133755246.1">
    <property type="nucleotide sequence ID" value="NZ_SOAW01000002.1"/>
</dbReference>
<dbReference type="OrthoDB" id="6400at2"/>
<evidence type="ECO:0000256" key="1">
    <source>
        <dbReference type="ARBA" id="ARBA00004141"/>
    </source>
</evidence>
<protein>
    <submittedName>
        <fullName evidence="7">Energy-coupling factor transport system permease protein</fullName>
    </submittedName>
</protein>
<name>A0A4R7J1L8_9ACTN</name>
<dbReference type="CDD" id="cd16914">
    <property type="entry name" value="EcfT"/>
    <property type="match status" value="1"/>
</dbReference>
<evidence type="ECO:0000256" key="2">
    <source>
        <dbReference type="ARBA" id="ARBA00022475"/>
    </source>
</evidence>
<evidence type="ECO:0000313" key="7">
    <source>
        <dbReference type="EMBL" id="TDT30905.1"/>
    </source>
</evidence>
<accession>A0A4R7J1L8</accession>
<dbReference type="Proteomes" id="UP000295371">
    <property type="component" value="Unassembled WGS sequence"/>
</dbReference>
<reference evidence="7 8" key="1">
    <citation type="submission" date="2019-03" db="EMBL/GenBank/DDBJ databases">
        <title>Genomic Encyclopedia of Archaeal and Bacterial Type Strains, Phase II (KMG-II): from individual species to whole genera.</title>
        <authorList>
            <person name="Goeker M."/>
        </authorList>
    </citation>
    <scope>NUCLEOTIDE SEQUENCE [LARGE SCALE GENOMIC DNA]</scope>
    <source>
        <strain evidence="7 8">DSM 24323</strain>
    </source>
</reference>
<evidence type="ECO:0000256" key="3">
    <source>
        <dbReference type="ARBA" id="ARBA00022692"/>
    </source>
</evidence>
<gene>
    <name evidence="7" type="ORF">CLV29_2312</name>
</gene>
<proteinExistence type="predicted"/>
<keyword evidence="4 6" id="KW-1133">Transmembrane helix</keyword>
<feature type="transmembrane region" description="Helical" evidence="6">
    <location>
        <begin position="233"/>
        <end position="256"/>
    </location>
</feature>
<dbReference type="PANTHER" id="PTHR34857:SF2">
    <property type="entry name" value="SLL0384 PROTEIN"/>
    <property type="match status" value="1"/>
</dbReference>